<reference evidence="1" key="2">
    <citation type="submission" date="2020-09" db="EMBL/GenBank/DDBJ databases">
        <authorList>
            <person name="Sun Q."/>
            <person name="Kim S."/>
        </authorList>
    </citation>
    <scope>NUCLEOTIDE SEQUENCE</scope>
    <source>
        <strain evidence="1">KCTC 23714</strain>
    </source>
</reference>
<evidence type="ECO:0008006" key="3">
    <source>
        <dbReference type="Google" id="ProtNLM"/>
    </source>
</evidence>
<protein>
    <recommendedName>
        <fullName evidence="3">SRPBCC family protein</fullName>
    </recommendedName>
</protein>
<reference evidence="1" key="1">
    <citation type="journal article" date="2014" name="Int. J. Syst. Evol. Microbiol.">
        <title>Complete genome sequence of Corynebacterium casei LMG S-19264T (=DSM 44701T), isolated from a smear-ripened cheese.</title>
        <authorList>
            <consortium name="US DOE Joint Genome Institute (JGI-PGF)"/>
            <person name="Walter F."/>
            <person name="Albersmeier A."/>
            <person name="Kalinowski J."/>
            <person name="Ruckert C."/>
        </authorList>
    </citation>
    <scope>NUCLEOTIDE SEQUENCE</scope>
    <source>
        <strain evidence="1">KCTC 23714</strain>
    </source>
</reference>
<dbReference type="Proteomes" id="UP000628984">
    <property type="component" value="Unassembled WGS sequence"/>
</dbReference>
<proteinExistence type="predicted"/>
<dbReference type="EMBL" id="BMYQ01000004">
    <property type="protein sequence ID" value="GGW29594.1"/>
    <property type="molecule type" value="Genomic_DNA"/>
</dbReference>
<dbReference type="SUPFAM" id="SSF55961">
    <property type="entry name" value="Bet v1-like"/>
    <property type="match status" value="1"/>
</dbReference>
<name>A0A918IS98_9RHOB</name>
<gene>
    <name evidence="1" type="ORF">GCM10011452_17710</name>
</gene>
<comment type="caution">
    <text evidence="1">The sequence shown here is derived from an EMBL/GenBank/DDBJ whole genome shotgun (WGS) entry which is preliminary data.</text>
</comment>
<evidence type="ECO:0000313" key="2">
    <source>
        <dbReference type="Proteomes" id="UP000628984"/>
    </source>
</evidence>
<organism evidence="1 2">
    <name type="scientific">Gemmobacter lanyuensis</name>
    <dbReference type="NCBI Taxonomy" id="1054497"/>
    <lineage>
        <taxon>Bacteria</taxon>
        <taxon>Pseudomonadati</taxon>
        <taxon>Pseudomonadota</taxon>
        <taxon>Alphaproteobacteria</taxon>
        <taxon>Rhodobacterales</taxon>
        <taxon>Paracoccaceae</taxon>
        <taxon>Gemmobacter</taxon>
    </lineage>
</organism>
<dbReference type="Gene3D" id="3.30.530.20">
    <property type="match status" value="1"/>
</dbReference>
<dbReference type="CDD" id="cd07812">
    <property type="entry name" value="SRPBCC"/>
    <property type="match status" value="1"/>
</dbReference>
<keyword evidence="2" id="KW-1185">Reference proteome</keyword>
<evidence type="ECO:0000313" key="1">
    <source>
        <dbReference type="EMBL" id="GGW29594.1"/>
    </source>
</evidence>
<accession>A0A918IS98</accession>
<dbReference type="RefSeq" id="WP_189633491.1">
    <property type="nucleotide sequence ID" value="NZ_BMYQ01000004.1"/>
</dbReference>
<sequence length="157" mass="17760">MKLSTREDIEAPLSFVFGAFADTEGWERAAMRRGAEVTRTDRLATPGPGMAWNAAYNWRGKMRRVSIKLAAIDPPNSLRFQGFGGSVEADLALEFVELSARRTRVAFAVDLKPRNLGARVFLQSLKLARGKIERKFEARIAQLCNDIEERYRQSARR</sequence>
<dbReference type="InterPro" id="IPR023393">
    <property type="entry name" value="START-like_dom_sf"/>
</dbReference>
<dbReference type="AlphaFoldDB" id="A0A918IS98"/>